<protein>
    <submittedName>
        <fullName evidence="4">M20 family metallopeptidase</fullName>
    </submittedName>
</protein>
<dbReference type="Proteomes" id="UP001556196">
    <property type="component" value="Unassembled WGS sequence"/>
</dbReference>
<evidence type="ECO:0000313" key="4">
    <source>
        <dbReference type="EMBL" id="MEW9804688.1"/>
    </source>
</evidence>
<gene>
    <name evidence="4" type="ORF">ABUE31_01660</name>
</gene>
<reference evidence="4 5" key="1">
    <citation type="submission" date="2024-06" db="EMBL/GenBank/DDBJ databases">
        <authorList>
            <person name="Tuo L."/>
        </authorList>
    </citation>
    <scope>NUCLEOTIDE SEQUENCE [LARGE SCALE GENOMIC DNA]</scope>
    <source>
        <strain evidence="4 5">ZMM04-5</strain>
    </source>
</reference>
<comment type="caution">
    <text evidence="4">The sequence shown here is derived from an EMBL/GenBank/DDBJ whole genome shotgun (WGS) entry which is preliminary data.</text>
</comment>
<accession>A0ABV3QUU5</accession>
<keyword evidence="1" id="KW-0479">Metal-binding</keyword>
<feature type="domain" description="Peptidase M20 dimerisation" evidence="3">
    <location>
        <begin position="192"/>
        <end position="294"/>
    </location>
</feature>
<keyword evidence="5" id="KW-1185">Reference proteome</keyword>
<dbReference type="EMBL" id="JBFOCI010000001">
    <property type="protein sequence ID" value="MEW9804688.1"/>
    <property type="molecule type" value="Genomic_DNA"/>
</dbReference>
<dbReference type="SUPFAM" id="SSF53187">
    <property type="entry name" value="Zn-dependent exopeptidases"/>
    <property type="match status" value="1"/>
</dbReference>
<dbReference type="Pfam" id="PF07687">
    <property type="entry name" value="M20_dimer"/>
    <property type="match status" value="1"/>
</dbReference>
<organism evidence="4 5">
    <name type="scientific">Mesorhizobium marinum</name>
    <dbReference type="NCBI Taxonomy" id="3228790"/>
    <lineage>
        <taxon>Bacteria</taxon>
        <taxon>Pseudomonadati</taxon>
        <taxon>Pseudomonadota</taxon>
        <taxon>Alphaproteobacteria</taxon>
        <taxon>Hyphomicrobiales</taxon>
        <taxon>Phyllobacteriaceae</taxon>
        <taxon>Mesorhizobium</taxon>
    </lineage>
</organism>
<proteinExistence type="predicted"/>
<dbReference type="PANTHER" id="PTHR43808">
    <property type="entry name" value="ACETYLORNITHINE DEACETYLASE"/>
    <property type="match status" value="1"/>
</dbReference>
<dbReference type="InterPro" id="IPR002933">
    <property type="entry name" value="Peptidase_M20"/>
</dbReference>
<evidence type="ECO:0000256" key="2">
    <source>
        <dbReference type="ARBA" id="ARBA00022801"/>
    </source>
</evidence>
<evidence type="ECO:0000313" key="5">
    <source>
        <dbReference type="Proteomes" id="UP001556196"/>
    </source>
</evidence>
<dbReference type="PANTHER" id="PTHR43808:SF25">
    <property type="entry name" value="PEPTIDASE M20 DIMERISATION DOMAIN-CONTAINING PROTEIN"/>
    <property type="match status" value="1"/>
</dbReference>
<dbReference type="RefSeq" id="WP_367721728.1">
    <property type="nucleotide sequence ID" value="NZ_JBFOCI010000001.1"/>
</dbReference>
<keyword evidence="2" id="KW-0378">Hydrolase</keyword>
<dbReference type="SUPFAM" id="SSF55031">
    <property type="entry name" value="Bacterial exopeptidase dimerisation domain"/>
    <property type="match status" value="1"/>
</dbReference>
<sequence length="397" mass="42363">MIGDEAWITGALAELVSTPSLSGNESAAQEIVKRLMREAGANDVRAVPVDAARLEERYGFRTPTPTQGMFALVGSWGDPATRPFVVLNGHVDTVPATAGWEIDPYEPRIAEGWMNGLGSADMKAGVVGAIAAVARARAAGRLRGYVEIHSVPDEEDGGGTGTLACVDDMLSGGRIPDFAIVCEPTSVEIATAQVGSRAMHFTFGGAQSHANMKPSGASAVEAAIDLAMRLGQWAEMPHRLIHPLLGATSVNIGRIHGGIGATSVAPDCEMEVCFTYHPNDEDALIAEIDAIVEEWREHQPPAITMEFRELHNVHPFATDPDLGPVRELARALGRDAVHPRGFPAGSDGRLISRNLKCPTVIFGPGDFNRIHKINEAVRLTEIVAHAETLENFLSTGH</sequence>
<dbReference type="InterPro" id="IPR036264">
    <property type="entry name" value="Bact_exopeptidase_dim_dom"/>
</dbReference>
<dbReference type="Gene3D" id="3.30.70.360">
    <property type="match status" value="1"/>
</dbReference>
<dbReference type="InterPro" id="IPR011650">
    <property type="entry name" value="Peptidase_M20_dimer"/>
</dbReference>
<evidence type="ECO:0000259" key="3">
    <source>
        <dbReference type="Pfam" id="PF07687"/>
    </source>
</evidence>
<dbReference type="Gene3D" id="3.40.630.10">
    <property type="entry name" value="Zn peptidases"/>
    <property type="match status" value="1"/>
</dbReference>
<dbReference type="InterPro" id="IPR050072">
    <property type="entry name" value="Peptidase_M20A"/>
</dbReference>
<dbReference type="Pfam" id="PF01546">
    <property type="entry name" value="Peptidase_M20"/>
    <property type="match status" value="1"/>
</dbReference>
<evidence type="ECO:0000256" key="1">
    <source>
        <dbReference type="ARBA" id="ARBA00022723"/>
    </source>
</evidence>
<name>A0ABV3QUU5_9HYPH</name>